<proteinExistence type="predicted"/>
<dbReference type="AlphaFoldDB" id="A0A1J5QKX0"/>
<gene>
    <name evidence="1" type="ORF">GALL_340400</name>
</gene>
<protein>
    <submittedName>
        <fullName evidence="1">Uncharacterized protein</fullName>
    </submittedName>
</protein>
<organism evidence="1">
    <name type="scientific">mine drainage metagenome</name>
    <dbReference type="NCBI Taxonomy" id="410659"/>
    <lineage>
        <taxon>unclassified sequences</taxon>
        <taxon>metagenomes</taxon>
        <taxon>ecological metagenomes</taxon>
    </lineage>
</organism>
<reference evidence="1" key="1">
    <citation type="submission" date="2016-10" db="EMBL/GenBank/DDBJ databases">
        <title>Sequence of Gallionella enrichment culture.</title>
        <authorList>
            <person name="Poehlein A."/>
            <person name="Muehling M."/>
            <person name="Daniel R."/>
        </authorList>
    </citation>
    <scope>NUCLEOTIDE SEQUENCE</scope>
</reference>
<comment type="caution">
    <text evidence="1">The sequence shown here is derived from an EMBL/GenBank/DDBJ whole genome shotgun (WGS) entry which is preliminary data.</text>
</comment>
<sequence>MMQDRFNALRPAHGRTAAADAVPCSAPRLSPTIATRNRRPGLRFGGWLLAGALGLATSAQAAPAQTSPPLVLGVQNGRVQEDAVSVFNTAQLLANMIGTAAGRKVIWEANYAKADTAKQAQAGARFDFVFSKPPNLTATLLAQGWKLVVAAKPAVEFGTDLIAQPCPNKPGQVLLGGPTLVILGTSEASTHASCVPIADVWKSPAAVLLTASKGSLVDKMAQKMWLQRSGGKIPPIVYTQYQNAVTDLMASTHVAVIGTVTPLFSKQWQAHGGIILAHQAMPFWALLAAPDVPAATVDKVRSTFLDGSSHAVDKALHIPGWEVGSPKPYAEFIQWLKTKP</sequence>
<dbReference type="EMBL" id="MLJW01000642">
    <property type="protein sequence ID" value="OIQ84150.1"/>
    <property type="molecule type" value="Genomic_DNA"/>
</dbReference>
<name>A0A1J5QKX0_9ZZZZ</name>
<evidence type="ECO:0000313" key="1">
    <source>
        <dbReference type="EMBL" id="OIQ84150.1"/>
    </source>
</evidence>
<accession>A0A1J5QKX0</accession>